<dbReference type="FunFam" id="3.40.640.10:FF:000021">
    <property type="entry name" value="Glutamate-1-semialdehyde 2,1-aminomutase"/>
    <property type="match status" value="1"/>
</dbReference>
<dbReference type="InterPro" id="IPR049704">
    <property type="entry name" value="Aminotrans_3_PPA_site"/>
</dbReference>
<organism evidence="8 9">
    <name type="scientific">Breznakibacter xylanolyticus</name>
    <dbReference type="NCBI Taxonomy" id="990"/>
    <lineage>
        <taxon>Bacteria</taxon>
        <taxon>Pseudomonadati</taxon>
        <taxon>Bacteroidota</taxon>
        <taxon>Bacteroidia</taxon>
        <taxon>Marinilabiliales</taxon>
        <taxon>Marinilabiliaceae</taxon>
        <taxon>Breznakibacter</taxon>
    </lineage>
</organism>
<dbReference type="PANTHER" id="PTHR43713:SF3">
    <property type="entry name" value="GLUTAMATE-1-SEMIALDEHYDE 2,1-AMINOMUTASE 1, CHLOROPLASTIC-RELATED"/>
    <property type="match status" value="1"/>
</dbReference>
<name>A0A2W7MRJ6_9BACT</name>
<comment type="catalytic activity">
    <reaction evidence="7">
        <text>(S)-4-amino-5-oxopentanoate = 5-aminolevulinate</text>
        <dbReference type="Rhea" id="RHEA:14265"/>
        <dbReference type="ChEBI" id="CHEBI:57501"/>
        <dbReference type="ChEBI" id="CHEBI:356416"/>
        <dbReference type="EC" id="5.4.3.8"/>
    </reaction>
</comment>
<dbReference type="SUPFAM" id="SSF53383">
    <property type="entry name" value="PLP-dependent transferases"/>
    <property type="match status" value="1"/>
</dbReference>
<dbReference type="PANTHER" id="PTHR43713">
    <property type="entry name" value="GLUTAMATE-1-SEMIALDEHYDE 2,1-AMINOMUTASE"/>
    <property type="match status" value="1"/>
</dbReference>
<dbReference type="InterPro" id="IPR015422">
    <property type="entry name" value="PyrdxlP-dep_Trfase_small"/>
</dbReference>
<dbReference type="GO" id="GO:0005737">
    <property type="term" value="C:cytoplasm"/>
    <property type="evidence" value="ECO:0007669"/>
    <property type="project" value="UniProtKB-SubCell"/>
</dbReference>
<dbReference type="HAMAP" id="MF_00375">
    <property type="entry name" value="HemL_aminotrans_3"/>
    <property type="match status" value="1"/>
</dbReference>
<dbReference type="InterPro" id="IPR015424">
    <property type="entry name" value="PyrdxlP-dep_Trfase"/>
</dbReference>
<feature type="modified residue" description="N6-(pyridoxal phosphate)lysine" evidence="7">
    <location>
        <position position="269"/>
    </location>
</feature>
<proteinExistence type="inferred from homology"/>
<dbReference type="RefSeq" id="WP_111447143.1">
    <property type="nucleotide sequence ID" value="NZ_QKZK01000052.1"/>
</dbReference>
<dbReference type="GO" id="GO:0008483">
    <property type="term" value="F:transaminase activity"/>
    <property type="evidence" value="ECO:0007669"/>
    <property type="project" value="InterPro"/>
</dbReference>
<dbReference type="OrthoDB" id="9807885at2"/>
<evidence type="ECO:0000256" key="2">
    <source>
        <dbReference type="ARBA" id="ARBA00004819"/>
    </source>
</evidence>
<keyword evidence="6 7" id="KW-0627">Porphyrin biosynthesis</keyword>
<evidence type="ECO:0000256" key="6">
    <source>
        <dbReference type="ARBA" id="ARBA00023244"/>
    </source>
</evidence>
<dbReference type="UniPathway" id="UPA00251">
    <property type="reaction ID" value="UER00317"/>
</dbReference>
<dbReference type="InterPro" id="IPR005814">
    <property type="entry name" value="Aminotrans_3"/>
</dbReference>
<reference evidence="8 9" key="1">
    <citation type="submission" date="2018-06" db="EMBL/GenBank/DDBJ databases">
        <title>Genomic Encyclopedia of Archaeal and Bacterial Type Strains, Phase II (KMG-II): from individual species to whole genera.</title>
        <authorList>
            <person name="Goeker M."/>
        </authorList>
    </citation>
    <scope>NUCLEOTIDE SEQUENCE [LARGE SCALE GENOMIC DNA]</scope>
    <source>
        <strain evidence="8 9">DSM 6779</strain>
    </source>
</reference>
<keyword evidence="4 7" id="KW-0663">Pyridoxal phosphate</keyword>
<evidence type="ECO:0000256" key="4">
    <source>
        <dbReference type="ARBA" id="ARBA00022898"/>
    </source>
</evidence>
<comment type="subunit">
    <text evidence="7">Homodimer.</text>
</comment>
<comment type="subcellular location">
    <subcellularLocation>
        <location evidence="7">Cytoplasm</location>
    </subcellularLocation>
</comment>
<dbReference type="Proteomes" id="UP000249239">
    <property type="component" value="Unassembled WGS sequence"/>
</dbReference>
<comment type="cofactor">
    <cofactor evidence="1 7">
        <name>pyridoxal 5'-phosphate</name>
        <dbReference type="ChEBI" id="CHEBI:597326"/>
    </cofactor>
</comment>
<keyword evidence="9" id="KW-1185">Reference proteome</keyword>
<dbReference type="InterPro" id="IPR004639">
    <property type="entry name" value="4pyrrol_synth_GluAld_NH2Trfase"/>
</dbReference>
<dbReference type="InterPro" id="IPR015421">
    <property type="entry name" value="PyrdxlP-dep_Trfase_major"/>
</dbReference>
<keyword evidence="7" id="KW-0963">Cytoplasm</keyword>
<evidence type="ECO:0000313" key="9">
    <source>
        <dbReference type="Proteomes" id="UP000249239"/>
    </source>
</evidence>
<dbReference type="Gene3D" id="3.90.1150.10">
    <property type="entry name" value="Aspartate Aminotransferase, domain 1"/>
    <property type="match status" value="1"/>
</dbReference>
<dbReference type="PROSITE" id="PS00600">
    <property type="entry name" value="AA_TRANSFER_CLASS_3"/>
    <property type="match status" value="1"/>
</dbReference>
<dbReference type="NCBIfam" id="NF000818">
    <property type="entry name" value="PRK00062.1"/>
    <property type="match status" value="1"/>
</dbReference>
<dbReference type="GO" id="GO:0042286">
    <property type="term" value="F:glutamate-1-semialdehyde 2,1-aminomutase activity"/>
    <property type="evidence" value="ECO:0007669"/>
    <property type="project" value="UniProtKB-UniRule"/>
</dbReference>
<dbReference type="CDD" id="cd00610">
    <property type="entry name" value="OAT_like"/>
    <property type="match status" value="1"/>
</dbReference>
<evidence type="ECO:0000256" key="1">
    <source>
        <dbReference type="ARBA" id="ARBA00001933"/>
    </source>
</evidence>
<dbReference type="Gene3D" id="3.40.640.10">
    <property type="entry name" value="Type I PLP-dependent aspartate aminotransferase-like (Major domain)"/>
    <property type="match status" value="1"/>
</dbReference>
<evidence type="ECO:0000313" key="8">
    <source>
        <dbReference type="EMBL" id="PZX10520.1"/>
    </source>
</evidence>
<evidence type="ECO:0000256" key="7">
    <source>
        <dbReference type="HAMAP-Rule" id="MF_00375"/>
    </source>
</evidence>
<accession>A0A2W7MRJ6</accession>
<evidence type="ECO:0000256" key="3">
    <source>
        <dbReference type="ARBA" id="ARBA00008981"/>
    </source>
</evidence>
<dbReference type="NCBIfam" id="TIGR00713">
    <property type="entry name" value="hemL"/>
    <property type="match status" value="1"/>
</dbReference>
<dbReference type="Pfam" id="PF00202">
    <property type="entry name" value="Aminotran_3"/>
    <property type="match status" value="1"/>
</dbReference>
<comment type="similarity">
    <text evidence="3 7">Belongs to the class-III pyridoxal-phosphate-dependent aminotransferase family. HemL subfamily.</text>
</comment>
<dbReference type="EC" id="5.4.3.8" evidence="7"/>
<comment type="pathway">
    <text evidence="2">Porphyrin-containing compound metabolism; protoporphyrin-IX biosynthesis; 5-aminolevulinate from L-glutamyl-tRNA(Glu): step 2/2.</text>
</comment>
<evidence type="ECO:0000256" key="5">
    <source>
        <dbReference type="ARBA" id="ARBA00023235"/>
    </source>
</evidence>
<protein>
    <recommendedName>
        <fullName evidence="7">Glutamate-1-semialdehyde 2,1-aminomutase</fullName>
        <shortName evidence="7">GSA</shortName>
        <ecNumber evidence="7">5.4.3.8</ecNumber>
    </recommendedName>
    <alternativeName>
        <fullName evidence="7">Glutamate-1-semialdehyde aminotransferase</fullName>
        <shortName evidence="7">GSA-AT</shortName>
    </alternativeName>
</protein>
<dbReference type="AlphaFoldDB" id="A0A2W7MRJ6"/>
<dbReference type="GO" id="GO:0030170">
    <property type="term" value="F:pyridoxal phosphate binding"/>
    <property type="evidence" value="ECO:0007669"/>
    <property type="project" value="InterPro"/>
</dbReference>
<sequence length="434" mass="47190">MELLSKQSKQAFEEAIRYIPGGVNSPVRSFKSIGRSPLFFEKASGSVLTDVDGNDYIDMCNSWGVTLLGHAHPEVTEAVIARVQKGTTFGAPTPEETLLAKKVIDMVPAIDMVRFVSSGTEAVMSAVRVARGFTGRTLLVKFDGCYHGHADHLLVDAGSGVAETGEHLTPGVPREFAQCTVSLPFNDPKAVKALFETRGEEIAAVIVEPVPANMGVVPAGSGFLQLLRDLTTQYGALLIFDEVITGFRMSRGGAGQYFGITPDLVTLGKIIGGGFPVGAFGGRRDVMEVLAPLGPVYQAGTLSGNPVAMEAGYHTLRLLDQPGVYEDLARKAESFLGKLRAIVDRYPVTLNSVGPMFTLFFHKKNPTNFEEVKGCDFENFAWFYRSLLKEGVYFSPSQYEANFVNVAHTEHQLRLVLIGVQRALSYVYGYVDNM</sequence>
<dbReference type="GO" id="GO:0006782">
    <property type="term" value="P:protoporphyrinogen IX biosynthetic process"/>
    <property type="evidence" value="ECO:0007669"/>
    <property type="project" value="UniProtKB-UniRule"/>
</dbReference>
<keyword evidence="5 7" id="KW-0413">Isomerase</keyword>
<dbReference type="EMBL" id="QKZK01000052">
    <property type="protein sequence ID" value="PZX10520.1"/>
    <property type="molecule type" value="Genomic_DNA"/>
</dbReference>
<comment type="caution">
    <text evidence="8">The sequence shown here is derived from an EMBL/GenBank/DDBJ whole genome shotgun (WGS) entry which is preliminary data.</text>
</comment>
<gene>
    <name evidence="7" type="primary">hemL</name>
    <name evidence="8" type="ORF">LX69_03370</name>
</gene>